<keyword evidence="2" id="KW-1185">Reference proteome</keyword>
<evidence type="ECO:0000313" key="2">
    <source>
        <dbReference type="Proteomes" id="UP000286773"/>
    </source>
</evidence>
<comment type="caution">
    <text evidence="1">The sequence shown here is derived from an EMBL/GenBank/DDBJ whole genome shotgun (WGS) entry which is preliminary data.</text>
</comment>
<protein>
    <submittedName>
        <fullName evidence="1">Phospholipase</fullName>
    </submittedName>
</protein>
<dbReference type="AlphaFoldDB" id="A0A430AVS6"/>
<proteinExistence type="predicted"/>
<dbReference type="Gene3D" id="3.40.50.1820">
    <property type="entry name" value="alpha/beta hydrolase"/>
    <property type="match status" value="1"/>
</dbReference>
<dbReference type="SUPFAM" id="SSF53474">
    <property type="entry name" value="alpha/beta-Hydrolases"/>
    <property type="match status" value="1"/>
</dbReference>
<dbReference type="EMBL" id="NGKC01000006">
    <property type="protein sequence ID" value="RSU12162.1"/>
    <property type="molecule type" value="Genomic_DNA"/>
</dbReference>
<name>A0A430AVS6_9ENTE</name>
<organism evidence="1 2">
    <name type="scientific">Vagococcus acidifermentans</name>
    <dbReference type="NCBI Taxonomy" id="564710"/>
    <lineage>
        <taxon>Bacteria</taxon>
        <taxon>Bacillati</taxon>
        <taxon>Bacillota</taxon>
        <taxon>Bacilli</taxon>
        <taxon>Lactobacillales</taxon>
        <taxon>Enterococcaceae</taxon>
        <taxon>Vagococcus</taxon>
    </lineage>
</organism>
<gene>
    <name evidence="1" type="ORF">CBF27_06990</name>
</gene>
<accession>A0A430AVS6</accession>
<reference evidence="1 2" key="1">
    <citation type="submission" date="2017-05" db="EMBL/GenBank/DDBJ databases">
        <title>Vagococcus spp. assemblies.</title>
        <authorList>
            <person name="Gulvik C.A."/>
        </authorList>
    </citation>
    <scope>NUCLEOTIDE SEQUENCE [LARGE SCALE GENOMIC DNA]</scope>
    <source>
        <strain evidence="1 2">LMG 24798</strain>
    </source>
</reference>
<sequence>MAYFFQEGPADEQLVVLFHGTGGNEYQLLPLARELYPQASVLSFLGDAGTGAARRFFAPLVDGTLQHDDYKSKIQSFLEQWPTVDITDREIIFIGYSNGANFILGLLADEPAIADKVLLLHPSNLGYHFSGSQPDVEVVLTTGANDYTSPAGQILQLKEQLDGHFGQVSFLLLDGAHELSEQEVNELKKTLGAEPQDQ</sequence>
<dbReference type="InterPro" id="IPR029058">
    <property type="entry name" value="AB_hydrolase_fold"/>
</dbReference>
<evidence type="ECO:0000313" key="1">
    <source>
        <dbReference type="EMBL" id="RSU12162.1"/>
    </source>
</evidence>
<dbReference type="OrthoDB" id="2222027at2"/>
<dbReference type="Proteomes" id="UP000286773">
    <property type="component" value="Unassembled WGS sequence"/>
</dbReference>
<dbReference type="RefSeq" id="WP_126813611.1">
    <property type="nucleotide sequence ID" value="NZ_NGKC01000006.1"/>
</dbReference>